<organism evidence="4 5">
    <name type="scientific">Leucocoprinus birnbaumii</name>
    <dbReference type="NCBI Taxonomy" id="56174"/>
    <lineage>
        <taxon>Eukaryota</taxon>
        <taxon>Fungi</taxon>
        <taxon>Dikarya</taxon>
        <taxon>Basidiomycota</taxon>
        <taxon>Agaricomycotina</taxon>
        <taxon>Agaricomycetes</taxon>
        <taxon>Agaricomycetidae</taxon>
        <taxon>Agaricales</taxon>
        <taxon>Agaricineae</taxon>
        <taxon>Agaricaceae</taxon>
        <taxon>Leucocoprinus</taxon>
    </lineage>
</organism>
<sequence>MEESLQWITAQHRSLFQDISRDGVNRHPRLSFSSSLEDSEDAGFRNYDPEFQGPQLVSDDSGGDNGQAAGDSSRSSAGQVPPLREVIDRFEELGLDCLGKEMLSSSTAHILSGAHNFVMNSPVFNLNVGVTDYETEGMKRLVEHRLSGAEMDSFARAPPPRCHSGTRHTIRTSVTSWLVDRNRTSSLLWLHGAAGIGKSALAQTIAEYCQEKGETQDSWLGAALFLSRPNNRDDPMRIIPSLAYQLAIRFPAYRKITTSLITKEPSVLEKALSIQFMTLIVQPLSRLHTECKFSYPIVLLLDGLDECKGDHAQQTLIELIGSFSAIGHVLRLPFIWIIASRPEWQIVSAFAKVEKLGHLWKEELFIHSIEARNDVVSFLHHGFENIRTRYSDAFDSDTLWPSKDKFTVIRSFASGFFVFASTILDFIGDADVGDPELQLDLCLNFLKGTNMTLPGGPLDPLQSLYSGILGNIHQKLLPVTLQILSVLRFAKGAFSAQTIANFLCLSQASFYGSLRKLHAILVIPSPQDAGRVSLQVPLDQAYRSLKRTFVAPVFGGSDFAVQYCDIPELMEYGLVLTIDRVPWYHSRSFQSIVTLVGREIWPLVVRRAETHAAELYEDLTHFDFGSYDSVYSPFEPAYTLKGQSVNLALILCKLYSVQEYNRRITRRLIRLIPQNLLDNQLVTHYGCFLREGSLRPTDFNRIKAAPHHYSFLGLSDTLFVAHRRVREVREALLDPLATQFILGHGDKTCLVIAYRRNLSVKEFLVDSFREICSTYSDIIPAMWPLPQHVDLIESLSVLPPLSAGSERELRIQPSIIRSIVAFVADPQHSDPLERLNWIVQILTSSHYSRSEILNLLRRRVLDQIPNRLYSPITELLSFIMTRIAQGYDWSIPILLQDLTDAVSSDHAVLEDTLAIVNLLVSNRPLLFPLRTVLDFGVFDVPAYIIPSEVHYPWRFINRDQHESRERTLKVEKRS</sequence>
<feature type="domain" description="Nephrocystin 3-like N-terminal" evidence="3">
    <location>
        <begin position="173"/>
        <end position="325"/>
    </location>
</feature>
<feature type="region of interest" description="Disordered" evidence="2">
    <location>
        <begin position="31"/>
        <end position="82"/>
    </location>
</feature>
<evidence type="ECO:0000256" key="2">
    <source>
        <dbReference type="SAM" id="MobiDB-lite"/>
    </source>
</evidence>
<dbReference type="Proteomes" id="UP001213000">
    <property type="component" value="Unassembled WGS sequence"/>
</dbReference>
<dbReference type="InterPro" id="IPR027417">
    <property type="entry name" value="P-loop_NTPase"/>
</dbReference>
<keyword evidence="1" id="KW-0677">Repeat</keyword>
<comment type="caution">
    <text evidence="4">The sequence shown here is derived from an EMBL/GenBank/DDBJ whole genome shotgun (WGS) entry which is preliminary data.</text>
</comment>
<evidence type="ECO:0000313" key="4">
    <source>
        <dbReference type="EMBL" id="KAJ3573380.1"/>
    </source>
</evidence>
<dbReference type="InterPro" id="IPR056884">
    <property type="entry name" value="NPHP3-like_N"/>
</dbReference>
<dbReference type="AlphaFoldDB" id="A0AAD5VYD1"/>
<evidence type="ECO:0000256" key="1">
    <source>
        <dbReference type="ARBA" id="ARBA00022737"/>
    </source>
</evidence>
<dbReference type="Pfam" id="PF24883">
    <property type="entry name" value="NPHP3_N"/>
    <property type="match status" value="1"/>
</dbReference>
<name>A0AAD5VYD1_9AGAR</name>
<evidence type="ECO:0000313" key="5">
    <source>
        <dbReference type="Proteomes" id="UP001213000"/>
    </source>
</evidence>
<dbReference type="PANTHER" id="PTHR10039:SF14">
    <property type="entry name" value="NACHT DOMAIN-CONTAINING PROTEIN"/>
    <property type="match status" value="1"/>
</dbReference>
<proteinExistence type="predicted"/>
<reference evidence="4" key="1">
    <citation type="submission" date="2022-07" db="EMBL/GenBank/DDBJ databases">
        <title>Genome Sequence of Leucocoprinus birnbaumii.</title>
        <authorList>
            <person name="Buettner E."/>
        </authorList>
    </citation>
    <scope>NUCLEOTIDE SEQUENCE</scope>
    <source>
        <strain evidence="4">VT141</strain>
    </source>
</reference>
<dbReference type="SUPFAM" id="SSF52540">
    <property type="entry name" value="P-loop containing nucleoside triphosphate hydrolases"/>
    <property type="match status" value="1"/>
</dbReference>
<dbReference type="EMBL" id="JANIEX010000105">
    <property type="protein sequence ID" value="KAJ3573380.1"/>
    <property type="molecule type" value="Genomic_DNA"/>
</dbReference>
<dbReference type="PANTHER" id="PTHR10039">
    <property type="entry name" value="AMELOGENIN"/>
    <property type="match status" value="1"/>
</dbReference>
<keyword evidence="5" id="KW-1185">Reference proteome</keyword>
<dbReference type="Gene3D" id="3.40.50.300">
    <property type="entry name" value="P-loop containing nucleotide triphosphate hydrolases"/>
    <property type="match status" value="1"/>
</dbReference>
<gene>
    <name evidence="4" type="ORF">NP233_g2474</name>
</gene>
<protein>
    <recommendedName>
        <fullName evidence="3">Nephrocystin 3-like N-terminal domain-containing protein</fullName>
    </recommendedName>
</protein>
<evidence type="ECO:0000259" key="3">
    <source>
        <dbReference type="Pfam" id="PF24883"/>
    </source>
</evidence>
<accession>A0AAD5VYD1</accession>